<proteinExistence type="predicted"/>
<reference evidence="3" key="1">
    <citation type="journal article" date="2020" name="Stud. Mycol.">
        <title>101 Dothideomycetes genomes: a test case for predicting lifestyles and emergence of pathogens.</title>
        <authorList>
            <person name="Haridas S."/>
            <person name="Albert R."/>
            <person name="Binder M."/>
            <person name="Bloem J."/>
            <person name="Labutti K."/>
            <person name="Salamov A."/>
            <person name="Andreopoulos B."/>
            <person name="Baker S."/>
            <person name="Barry K."/>
            <person name="Bills G."/>
            <person name="Bluhm B."/>
            <person name="Cannon C."/>
            <person name="Castanera R."/>
            <person name="Culley D."/>
            <person name="Daum C."/>
            <person name="Ezra D."/>
            <person name="Gonzalez J."/>
            <person name="Henrissat B."/>
            <person name="Kuo A."/>
            <person name="Liang C."/>
            <person name="Lipzen A."/>
            <person name="Lutzoni F."/>
            <person name="Magnuson J."/>
            <person name="Mondo S."/>
            <person name="Nolan M."/>
            <person name="Ohm R."/>
            <person name="Pangilinan J."/>
            <person name="Park H.-J."/>
            <person name="Ramirez L."/>
            <person name="Alfaro M."/>
            <person name="Sun H."/>
            <person name="Tritt A."/>
            <person name="Yoshinaga Y."/>
            <person name="Zwiers L.-H."/>
            <person name="Turgeon B."/>
            <person name="Goodwin S."/>
            <person name="Spatafora J."/>
            <person name="Crous P."/>
            <person name="Grigoriev I."/>
        </authorList>
    </citation>
    <scope>NUCLEOTIDE SEQUENCE</scope>
    <source>
        <strain evidence="3">CBS 121739</strain>
    </source>
</reference>
<evidence type="ECO:0000313" key="3">
    <source>
        <dbReference type="EMBL" id="KAF2762727.1"/>
    </source>
</evidence>
<dbReference type="Proteomes" id="UP000799437">
    <property type="component" value="Unassembled WGS sequence"/>
</dbReference>
<accession>A0A6A6WKM8</accession>
<keyword evidence="2" id="KW-0812">Transmembrane</keyword>
<protein>
    <submittedName>
        <fullName evidence="3">Uncharacterized protein</fullName>
    </submittedName>
</protein>
<feature type="compositionally biased region" description="Polar residues" evidence="1">
    <location>
        <begin position="203"/>
        <end position="226"/>
    </location>
</feature>
<sequence length="330" mass="34480">MLFHSTNSAAPNCVRLENAGGQYGIYCDTTAKTTTYDATKVDNPAMSTGVPVGSPGMSFASQGSSTANSAPTSTGDTISGNVDESPGISKGIIAGIIVAAICAVLIGAFLGWHFCIKKNRASHDPSYTHATRGSGDIPLSGYIDHETKSTAASSTFPSPPSRYAKHMSSGPWNAESFEHDTPYTPGPEGAELDSTVVIRDHSPNSGSISSFAGSQHAEQQTPTLSHKVSPLVGSDAQGIQQEPALLDGAEVSAISGHQRHPSAGDSLAQRYTPYRPSRGNGLVSGEIGARETGQSSTFPSYLTPENALGGGFEREEQRLKDEARRSGEHL</sequence>
<feature type="region of interest" description="Disordered" evidence="1">
    <location>
        <begin position="123"/>
        <end position="142"/>
    </location>
</feature>
<feature type="region of interest" description="Disordered" evidence="1">
    <location>
        <begin position="59"/>
        <end position="82"/>
    </location>
</feature>
<gene>
    <name evidence="3" type="ORF">EJ05DRAFT_10793</name>
</gene>
<keyword evidence="4" id="KW-1185">Reference proteome</keyword>
<dbReference type="RefSeq" id="XP_033605178.1">
    <property type="nucleotide sequence ID" value="XM_033738983.1"/>
</dbReference>
<feature type="transmembrane region" description="Helical" evidence="2">
    <location>
        <begin position="92"/>
        <end position="112"/>
    </location>
</feature>
<evidence type="ECO:0000313" key="4">
    <source>
        <dbReference type="Proteomes" id="UP000799437"/>
    </source>
</evidence>
<feature type="compositionally biased region" description="Basic and acidic residues" evidence="1">
    <location>
        <begin position="312"/>
        <end position="330"/>
    </location>
</feature>
<keyword evidence="2" id="KW-0472">Membrane</keyword>
<feature type="region of interest" description="Disordered" evidence="1">
    <location>
        <begin position="148"/>
        <end position="230"/>
    </location>
</feature>
<evidence type="ECO:0000256" key="1">
    <source>
        <dbReference type="SAM" id="MobiDB-lite"/>
    </source>
</evidence>
<dbReference type="GeneID" id="54480037"/>
<feature type="region of interest" description="Disordered" evidence="1">
    <location>
        <begin position="256"/>
        <end position="330"/>
    </location>
</feature>
<name>A0A6A6WKM8_9PEZI</name>
<organism evidence="3 4">
    <name type="scientific">Pseudovirgaria hyperparasitica</name>
    <dbReference type="NCBI Taxonomy" id="470096"/>
    <lineage>
        <taxon>Eukaryota</taxon>
        <taxon>Fungi</taxon>
        <taxon>Dikarya</taxon>
        <taxon>Ascomycota</taxon>
        <taxon>Pezizomycotina</taxon>
        <taxon>Dothideomycetes</taxon>
        <taxon>Dothideomycetes incertae sedis</taxon>
        <taxon>Acrospermales</taxon>
        <taxon>Acrospermaceae</taxon>
        <taxon>Pseudovirgaria</taxon>
    </lineage>
</organism>
<dbReference type="EMBL" id="ML996565">
    <property type="protein sequence ID" value="KAF2762727.1"/>
    <property type="molecule type" value="Genomic_DNA"/>
</dbReference>
<evidence type="ECO:0000256" key="2">
    <source>
        <dbReference type="SAM" id="Phobius"/>
    </source>
</evidence>
<dbReference type="AlphaFoldDB" id="A0A6A6WKM8"/>
<keyword evidence="2" id="KW-1133">Transmembrane helix</keyword>